<feature type="compositionally biased region" description="Basic residues" evidence="1">
    <location>
        <begin position="200"/>
        <end position="217"/>
    </location>
</feature>
<dbReference type="Proteomes" id="UP000266841">
    <property type="component" value="Unassembled WGS sequence"/>
</dbReference>
<name>K0T812_THAOC</name>
<evidence type="ECO:0000313" key="3">
    <source>
        <dbReference type="Proteomes" id="UP000266841"/>
    </source>
</evidence>
<reference evidence="2 3" key="1">
    <citation type="journal article" date="2012" name="Genome Biol.">
        <title>Genome and low-iron response of an oceanic diatom adapted to chronic iron limitation.</title>
        <authorList>
            <person name="Lommer M."/>
            <person name="Specht M."/>
            <person name="Roy A.S."/>
            <person name="Kraemer L."/>
            <person name="Andreson R."/>
            <person name="Gutowska M.A."/>
            <person name="Wolf J."/>
            <person name="Bergner S.V."/>
            <person name="Schilhabel M.B."/>
            <person name="Klostermeier U.C."/>
            <person name="Beiko R.G."/>
            <person name="Rosenstiel P."/>
            <person name="Hippler M."/>
            <person name="Laroche J."/>
        </authorList>
    </citation>
    <scope>NUCLEOTIDE SEQUENCE [LARGE SCALE GENOMIC DNA]</scope>
    <source>
        <strain evidence="2 3">CCMP1005</strain>
    </source>
</reference>
<proteinExistence type="predicted"/>
<protein>
    <submittedName>
        <fullName evidence="2">Uncharacterized protein</fullName>
    </submittedName>
</protein>
<keyword evidence="3" id="KW-1185">Reference proteome</keyword>
<accession>K0T812</accession>
<dbReference type="EMBL" id="AGNL01004684">
    <property type="protein sequence ID" value="EJK73214.1"/>
    <property type="molecule type" value="Genomic_DNA"/>
</dbReference>
<sequence>MQLERSARSDQPRRDKNFRFHSCLLPPSASSSWHLVSLVVLQARPGPLESIDHASVRASRYHRTGTYQRNTESGVRAYLACGAEPRLSQSKSFVEIEIEIKLDFGKKTSIASKYQFYATCRFTKPQPRIERPASKQDTIDRIVRPCQPQHALNALNINSRQCSGPAAVVLPHPPRSFRWEDRRGSVVSKTRRQAEARGAPAHRRSRASEHGRRRRIARLSGQGISLASGTRRQRHRDQRAPVRRFHPSEHDPLRRVKNSIDSKLFLYQTPAFQWIPSSVYKYADFEESLKIMATQGVAGKKFYVGEDVKNGYVYGMVNIAAFFAQSMKETIQYDACDENSWDLVNGKYPLSNACGQLGQSYQDYHCSEEEAHMECEVDPQMSLTAVTHAKWYG</sequence>
<evidence type="ECO:0000313" key="2">
    <source>
        <dbReference type="EMBL" id="EJK73214.1"/>
    </source>
</evidence>
<feature type="compositionally biased region" description="Basic residues" evidence="1">
    <location>
        <begin position="231"/>
        <end position="245"/>
    </location>
</feature>
<dbReference type="OrthoDB" id="10264900at2759"/>
<dbReference type="PANTHER" id="PTHR21113">
    <property type="entry name" value="AGAP001705-PA"/>
    <property type="match status" value="1"/>
</dbReference>
<feature type="region of interest" description="Disordered" evidence="1">
    <location>
        <begin position="180"/>
        <end position="251"/>
    </location>
</feature>
<dbReference type="PANTHER" id="PTHR21113:SF4">
    <property type="entry name" value="CHITIN-BINDING TYPE-4 DOMAIN-CONTAINING PROTEIN"/>
    <property type="match status" value="1"/>
</dbReference>
<organism evidence="2 3">
    <name type="scientific">Thalassiosira oceanica</name>
    <name type="common">Marine diatom</name>
    <dbReference type="NCBI Taxonomy" id="159749"/>
    <lineage>
        <taxon>Eukaryota</taxon>
        <taxon>Sar</taxon>
        <taxon>Stramenopiles</taxon>
        <taxon>Ochrophyta</taxon>
        <taxon>Bacillariophyta</taxon>
        <taxon>Coscinodiscophyceae</taxon>
        <taxon>Thalassiosirophycidae</taxon>
        <taxon>Thalassiosirales</taxon>
        <taxon>Thalassiosiraceae</taxon>
        <taxon>Thalassiosira</taxon>
    </lineage>
</organism>
<evidence type="ECO:0000256" key="1">
    <source>
        <dbReference type="SAM" id="MobiDB-lite"/>
    </source>
</evidence>
<dbReference type="AlphaFoldDB" id="K0T812"/>
<comment type="caution">
    <text evidence="2">The sequence shown here is derived from an EMBL/GenBank/DDBJ whole genome shotgun (WGS) entry which is preliminary data.</text>
</comment>
<gene>
    <name evidence="2" type="ORF">THAOC_05174</name>
</gene>